<dbReference type="PANTHER" id="PTHR43265:SF1">
    <property type="entry name" value="ESTERASE ESTD"/>
    <property type="match status" value="1"/>
</dbReference>
<evidence type="ECO:0000313" key="3">
    <source>
        <dbReference type="EMBL" id="SIS79744.1"/>
    </source>
</evidence>
<dbReference type="GO" id="GO:0052689">
    <property type="term" value="F:carboxylic ester hydrolase activity"/>
    <property type="evidence" value="ECO:0007669"/>
    <property type="project" value="TreeGrafter"/>
</dbReference>
<dbReference type="PROSITE" id="PS00708">
    <property type="entry name" value="PRO_ENDOPEP_SER"/>
    <property type="match status" value="1"/>
</dbReference>
<dbReference type="PANTHER" id="PTHR43265">
    <property type="entry name" value="ESTERASE ESTD"/>
    <property type="match status" value="1"/>
</dbReference>
<dbReference type="SUPFAM" id="SSF53474">
    <property type="entry name" value="alpha/beta-Hydrolases"/>
    <property type="match status" value="1"/>
</dbReference>
<feature type="domain" description="Serine aminopeptidase S33" evidence="2">
    <location>
        <begin position="180"/>
        <end position="279"/>
    </location>
</feature>
<evidence type="ECO:0000259" key="2">
    <source>
        <dbReference type="Pfam" id="PF12146"/>
    </source>
</evidence>
<accession>A0A173MQW9</accession>
<dbReference type="OrthoDB" id="9809549at2"/>
<dbReference type="Proteomes" id="UP000186917">
    <property type="component" value="Unassembled WGS sequence"/>
</dbReference>
<dbReference type="InterPro" id="IPR029058">
    <property type="entry name" value="AB_hydrolase_fold"/>
</dbReference>
<dbReference type="AlphaFoldDB" id="A0A173MQW9"/>
<proteinExistence type="predicted"/>
<reference evidence="4" key="1">
    <citation type="submission" date="2017-01" db="EMBL/GenBank/DDBJ databases">
        <authorList>
            <person name="Varghese N."/>
            <person name="Submissions S."/>
        </authorList>
    </citation>
    <scope>NUCLEOTIDE SEQUENCE [LARGE SCALE GENOMIC DNA]</scope>
    <source>
        <strain evidence="4">DSM 21054</strain>
    </source>
</reference>
<evidence type="ECO:0000256" key="1">
    <source>
        <dbReference type="ARBA" id="ARBA00022801"/>
    </source>
</evidence>
<gene>
    <name evidence="3" type="ORF">SAMN05421788_1011272</name>
</gene>
<keyword evidence="4" id="KW-1185">Reference proteome</keyword>
<dbReference type="GO" id="GO:0004252">
    <property type="term" value="F:serine-type endopeptidase activity"/>
    <property type="evidence" value="ECO:0007669"/>
    <property type="project" value="InterPro"/>
</dbReference>
<dbReference type="KEGG" id="fln:FLA_5892"/>
<dbReference type="Gene3D" id="3.40.50.1820">
    <property type="entry name" value="alpha/beta hydrolase"/>
    <property type="match status" value="1"/>
</dbReference>
<dbReference type="STRING" id="477680.SAMN05421788_1011272"/>
<organism evidence="3 4">
    <name type="scientific">Filimonas lacunae</name>
    <dbReference type="NCBI Taxonomy" id="477680"/>
    <lineage>
        <taxon>Bacteria</taxon>
        <taxon>Pseudomonadati</taxon>
        <taxon>Bacteroidota</taxon>
        <taxon>Chitinophagia</taxon>
        <taxon>Chitinophagales</taxon>
        <taxon>Chitinophagaceae</taxon>
        <taxon>Filimonas</taxon>
    </lineage>
</organism>
<dbReference type="InterPro" id="IPR053145">
    <property type="entry name" value="AB_hydrolase_Est10"/>
</dbReference>
<sequence length="465" mass="50652">MKETIVFIALLISNGLFAQQPSLPGKWIGKFGGQITLVFNLVQKQDSLTGTFDSPDQMAFGIPLSQVTFLQDTLQVTLDNIKASYKGRLVNDTTISGSWKQGASLLPITFKKTAVRRPQTPVPPFTYNSEDVEYDNADKSIRFGGTFTSPKTGGPFATAILITGSGQEDRDETVMGHKTFAVLADYLTKNGYGVLRVDDRGIGKTTGKVQDLTSEDQAADVEAAIDYLKTRKEVNAGKIGLIGHSEGGYIADIAGVKRAMDVHFIITLAGPGAKGSILLANQNEAILIKNGAPAVAAGAYRRFFLQLADMVTIHSDSATINQEALATYRRWKATVPDSVLLMLGMGNEEQAIAITQKLSKVFSTPSMRALLKANPSTYIEQLSCKYLALNGSEDIQVLPGINLPPIREAIAKSKIKVYDVLELKGLNHIFQHCRSCTFAEYAELEETFAPEALDTVVQWLNRHVK</sequence>
<protein>
    <recommendedName>
        <fullName evidence="2">Serine aminopeptidase S33 domain-containing protein</fullName>
    </recommendedName>
</protein>
<evidence type="ECO:0000313" key="4">
    <source>
        <dbReference type="Proteomes" id="UP000186917"/>
    </source>
</evidence>
<name>A0A173MQW9_9BACT</name>
<dbReference type="GO" id="GO:0006508">
    <property type="term" value="P:proteolysis"/>
    <property type="evidence" value="ECO:0007669"/>
    <property type="project" value="InterPro"/>
</dbReference>
<dbReference type="Pfam" id="PF12146">
    <property type="entry name" value="Hydrolase_4"/>
    <property type="match status" value="1"/>
</dbReference>
<dbReference type="RefSeq" id="WP_076376715.1">
    <property type="nucleotide sequence ID" value="NZ_AP017422.1"/>
</dbReference>
<dbReference type="InterPro" id="IPR022742">
    <property type="entry name" value="Hydrolase_4"/>
</dbReference>
<dbReference type="InterPro" id="IPR002471">
    <property type="entry name" value="Pept_S9_AS"/>
</dbReference>
<keyword evidence="1" id="KW-0378">Hydrolase</keyword>
<dbReference type="EMBL" id="FTOR01000001">
    <property type="protein sequence ID" value="SIS79744.1"/>
    <property type="molecule type" value="Genomic_DNA"/>
</dbReference>